<keyword evidence="15" id="KW-1185">Reference proteome</keyword>
<gene>
    <name evidence="11 14" type="primary">prsA</name>
    <name evidence="14" type="ORF">HMPREF9257_1679</name>
</gene>
<evidence type="ECO:0000256" key="2">
    <source>
        <dbReference type="ARBA" id="ARBA00004193"/>
    </source>
</evidence>
<evidence type="ECO:0000256" key="8">
    <source>
        <dbReference type="ARBA" id="ARBA00023139"/>
    </source>
</evidence>
<keyword evidence="10" id="KW-0449">Lipoprotein</keyword>
<dbReference type="SUPFAM" id="SSF109998">
    <property type="entry name" value="Triger factor/SurA peptide-binding domain-like"/>
    <property type="match status" value="1"/>
</dbReference>
<dbReference type="PANTHER" id="PTHR47245:SF1">
    <property type="entry name" value="FOLDASE PROTEIN PRSA"/>
    <property type="match status" value="1"/>
</dbReference>
<evidence type="ECO:0000313" key="14">
    <source>
        <dbReference type="EMBL" id="EFR30839.1"/>
    </source>
</evidence>
<dbReference type="AlphaFoldDB" id="E4KQ79"/>
<evidence type="ECO:0000256" key="4">
    <source>
        <dbReference type="ARBA" id="ARBA00022475"/>
    </source>
</evidence>
<keyword evidence="9 11" id="KW-0413">Isomerase</keyword>
<keyword evidence="8" id="KW-0564">Palmitate</keyword>
<evidence type="ECO:0000256" key="9">
    <source>
        <dbReference type="ARBA" id="ARBA00023235"/>
    </source>
</evidence>
<dbReference type="PROSITE" id="PS01096">
    <property type="entry name" value="PPIC_PPIASE_1"/>
    <property type="match status" value="1"/>
</dbReference>
<evidence type="ECO:0000256" key="12">
    <source>
        <dbReference type="SAM" id="SignalP"/>
    </source>
</evidence>
<protein>
    <recommendedName>
        <fullName evidence="11">Foldase protein PrsA</fullName>
        <ecNumber evidence="11">5.2.1.8</ecNumber>
    </recommendedName>
</protein>
<feature type="chain" id="PRO_5007913672" description="Foldase protein PrsA" evidence="12">
    <location>
        <begin position="31"/>
        <end position="316"/>
    </location>
</feature>
<comment type="caution">
    <text evidence="14">The sequence shown here is derived from an EMBL/GenBank/DDBJ whole genome shotgun (WGS) entry which is preliminary data.</text>
</comment>
<dbReference type="Pfam" id="PF00639">
    <property type="entry name" value="Rotamase"/>
    <property type="match status" value="1"/>
</dbReference>
<dbReference type="EC" id="5.2.1.8" evidence="11"/>
<dbReference type="Proteomes" id="UP000005990">
    <property type="component" value="Unassembled WGS sequence"/>
</dbReference>
<evidence type="ECO:0000259" key="13">
    <source>
        <dbReference type="PROSITE" id="PS50198"/>
    </source>
</evidence>
<comment type="similarity">
    <text evidence="3 11">Belongs to the PrsA family.</text>
</comment>
<dbReference type="InterPro" id="IPR046357">
    <property type="entry name" value="PPIase_dom_sf"/>
</dbReference>
<dbReference type="InterPro" id="IPR027304">
    <property type="entry name" value="Trigger_fact/SurA_dom_sf"/>
</dbReference>
<evidence type="ECO:0000256" key="6">
    <source>
        <dbReference type="ARBA" id="ARBA00023110"/>
    </source>
</evidence>
<dbReference type="STRING" id="908337.HMPREF9257_1679"/>
<evidence type="ECO:0000256" key="1">
    <source>
        <dbReference type="ARBA" id="ARBA00000971"/>
    </source>
</evidence>
<evidence type="ECO:0000256" key="5">
    <source>
        <dbReference type="ARBA" id="ARBA00022729"/>
    </source>
</evidence>
<evidence type="ECO:0000256" key="11">
    <source>
        <dbReference type="HAMAP-Rule" id="MF_01145"/>
    </source>
</evidence>
<keyword evidence="6 11" id="KW-0697">Rotamase</keyword>
<dbReference type="InterPro" id="IPR023059">
    <property type="entry name" value="Foldase_PrsA"/>
</dbReference>
<comment type="subcellular location">
    <subcellularLocation>
        <location evidence="2">Cell membrane</location>
        <topology evidence="2">Lipid-anchor</topology>
    </subcellularLocation>
</comment>
<evidence type="ECO:0000256" key="3">
    <source>
        <dbReference type="ARBA" id="ARBA00006071"/>
    </source>
</evidence>
<keyword evidence="4 11" id="KW-1003">Cell membrane</keyword>
<evidence type="ECO:0000256" key="7">
    <source>
        <dbReference type="ARBA" id="ARBA00023136"/>
    </source>
</evidence>
<reference evidence="14 15" key="1">
    <citation type="submission" date="2010-10" db="EMBL/GenBank/DDBJ databases">
        <authorList>
            <person name="Durkin A.S."/>
            <person name="Madupu R."/>
            <person name="Torralba M."/>
            <person name="Gillis M."/>
            <person name="Methe B."/>
            <person name="Sutton G."/>
            <person name="Nelson K.E."/>
        </authorList>
    </citation>
    <scope>NUCLEOTIDE SEQUENCE [LARGE SCALE GENOMIC DNA]</scope>
    <source>
        <strain evidence="14 15">ACS-139-V-Col8</strain>
    </source>
</reference>
<dbReference type="EMBL" id="AENN01000016">
    <property type="protein sequence ID" value="EFR30839.1"/>
    <property type="molecule type" value="Genomic_DNA"/>
</dbReference>
<evidence type="ECO:0000313" key="15">
    <source>
        <dbReference type="Proteomes" id="UP000005990"/>
    </source>
</evidence>
<organism evidence="14 15">
    <name type="scientific">Eremococcus coleocola ACS-139-V-Col8</name>
    <dbReference type="NCBI Taxonomy" id="908337"/>
    <lineage>
        <taxon>Bacteria</taxon>
        <taxon>Bacillati</taxon>
        <taxon>Bacillota</taxon>
        <taxon>Bacilli</taxon>
        <taxon>Lactobacillales</taxon>
        <taxon>Aerococcaceae</taxon>
        <taxon>Eremococcus</taxon>
    </lineage>
</organism>
<dbReference type="InterPro" id="IPR050245">
    <property type="entry name" value="PrsA_foldase"/>
</dbReference>
<dbReference type="Gene3D" id="3.10.50.40">
    <property type="match status" value="1"/>
</dbReference>
<dbReference type="GO" id="GO:0006457">
    <property type="term" value="P:protein folding"/>
    <property type="evidence" value="ECO:0007669"/>
    <property type="project" value="UniProtKB-UniRule"/>
</dbReference>
<proteinExistence type="inferred from homology"/>
<name>E4KQ79_9LACT</name>
<dbReference type="InterPro" id="IPR023058">
    <property type="entry name" value="PPIase_PpiC_CS"/>
</dbReference>
<dbReference type="eggNOG" id="COG0760">
    <property type="taxonomic scope" value="Bacteria"/>
</dbReference>
<dbReference type="OrthoDB" id="14196at2"/>
<dbReference type="RefSeq" id="WP_006418625.1">
    <property type="nucleotide sequence ID" value="NZ_AENN01000016.1"/>
</dbReference>
<feature type="domain" description="PpiC" evidence="13">
    <location>
        <begin position="149"/>
        <end position="240"/>
    </location>
</feature>
<dbReference type="SUPFAM" id="SSF54534">
    <property type="entry name" value="FKBP-like"/>
    <property type="match status" value="1"/>
</dbReference>
<evidence type="ECO:0000256" key="10">
    <source>
        <dbReference type="ARBA" id="ARBA00023288"/>
    </source>
</evidence>
<dbReference type="InterPro" id="IPR000297">
    <property type="entry name" value="PPIase_PpiC"/>
</dbReference>
<dbReference type="GO" id="GO:0003755">
    <property type="term" value="F:peptidyl-prolyl cis-trans isomerase activity"/>
    <property type="evidence" value="ECO:0007669"/>
    <property type="project" value="UniProtKB-UniRule"/>
</dbReference>
<keyword evidence="5 11" id="KW-0732">Signal</keyword>
<accession>E4KQ79</accession>
<feature type="signal peptide" evidence="12">
    <location>
        <begin position="1"/>
        <end position="30"/>
    </location>
</feature>
<comment type="function">
    <text evidence="11">Plays a major role in protein secretion by helping the post-translocational extracellular folding of several secreted proteins.</text>
</comment>
<dbReference type="HAMAP" id="MF_01145">
    <property type="entry name" value="Foldase_PrsA"/>
    <property type="match status" value="1"/>
</dbReference>
<sequence>MKKALLKTIGLSFTSLALASSLAGALPVMAQDDVIATIGDTKITKEDFYNEMKSLAGKTTLRSMILENVLKQNVKDADALKKSADEEAQEQLDKVGEDQFNAYLNQMQLGSIDEFKYQLYIRNMFQEVVEGKMDLSDEAIKKFYDESYETPMEAQQILVKTEDEAKDVINRLNNGEEFDALAKELSIDEATAANGGLLSPFTSGQMVQEFEDAVKASENGSVTQEPVKSQYGFHVIKTINNGTKQAFEDVKDDVVNQYKQSKFSDSNFSYGVIGQLIKDAKVDIKDKDLKDAVTDLTQLTEQTAESTEAASSAEGE</sequence>
<dbReference type="PANTHER" id="PTHR47245">
    <property type="entry name" value="PEPTIDYLPROLYL ISOMERASE"/>
    <property type="match status" value="1"/>
</dbReference>
<keyword evidence="7 11" id="KW-0472">Membrane</keyword>
<comment type="catalytic activity">
    <reaction evidence="1 11">
        <text>[protein]-peptidylproline (omega=180) = [protein]-peptidylproline (omega=0)</text>
        <dbReference type="Rhea" id="RHEA:16237"/>
        <dbReference type="Rhea" id="RHEA-COMP:10747"/>
        <dbReference type="Rhea" id="RHEA-COMP:10748"/>
        <dbReference type="ChEBI" id="CHEBI:83833"/>
        <dbReference type="ChEBI" id="CHEBI:83834"/>
        <dbReference type="EC" id="5.2.1.8"/>
    </reaction>
</comment>
<dbReference type="PROSITE" id="PS50198">
    <property type="entry name" value="PPIC_PPIASE_2"/>
    <property type="match status" value="1"/>
</dbReference>
<dbReference type="GO" id="GO:0005886">
    <property type="term" value="C:plasma membrane"/>
    <property type="evidence" value="ECO:0007669"/>
    <property type="project" value="UniProtKB-SubCell"/>
</dbReference>